<organism evidence="1 2">
    <name type="scientific">Chromobacterium rhizoryzae</name>
    <dbReference type="NCBI Taxonomy" id="1778675"/>
    <lineage>
        <taxon>Bacteria</taxon>
        <taxon>Pseudomonadati</taxon>
        <taxon>Pseudomonadota</taxon>
        <taxon>Betaproteobacteria</taxon>
        <taxon>Neisseriales</taxon>
        <taxon>Chromobacteriaceae</taxon>
        <taxon>Chromobacterium</taxon>
    </lineage>
</organism>
<dbReference type="AlphaFoldDB" id="A0AAD0RNK7"/>
<protein>
    <submittedName>
        <fullName evidence="1">Uncharacterized protein</fullName>
    </submittedName>
</protein>
<sequence>MAIRESIAMMKLLIQHNQALKRAARLIIAYEMRLGVISLAENNPIHPANTEDIHKEINQALTAFHLWRKWRGEHEPARAALLEMWASGKWTNRDTCVRQCYRLAGFKNMVTARQALVGAPAPLVVRSQPAPWVKL</sequence>
<gene>
    <name evidence="1" type="ORF">D1345_02260</name>
</gene>
<dbReference type="Proteomes" id="UP000259465">
    <property type="component" value="Chromosome"/>
</dbReference>
<name>A0AAD0RNK7_9NEIS</name>
<evidence type="ECO:0000313" key="1">
    <source>
        <dbReference type="EMBL" id="AXT45089.1"/>
    </source>
</evidence>
<proteinExistence type="predicted"/>
<dbReference type="KEGG" id="crz:D1345_02260"/>
<keyword evidence="2" id="KW-1185">Reference proteome</keyword>
<dbReference type="EMBL" id="CP031968">
    <property type="protein sequence ID" value="AXT45089.1"/>
    <property type="molecule type" value="Genomic_DNA"/>
</dbReference>
<accession>A0AAD0RNK7</accession>
<reference evidence="1 2" key="1">
    <citation type="submission" date="2018-08" db="EMBL/GenBank/DDBJ databases">
        <title>Complete genome sequence of JP2-74.</title>
        <authorList>
            <person name="Wu L."/>
        </authorList>
    </citation>
    <scope>NUCLEOTIDE SEQUENCE [LARGE SCALE GENOMIC DNA]</scope>
    <source>
        <strain evidence="1 2">JP2-74</strain>
    </source>
</reference>
<evidence type="ECO:0000313" key="2">
    <source>
        <dbReference type="Proteomes" id="UP000259465"/>
    </source>
</evidence>